<sequence>MRKSTLLSASMALTAFLAVAPLAVQPVNAAPHQVASKSDVKTKADDKALLDNFKSHFSNSAVTFAPNFQDYPDYDSLTDSTKNNLIQDNGQLKGFARYFYNGDLGQQDAKALKDMSDDYDVKTTILESDEKTPTDWDTIKNQEGTYYAQIELTAKADSDQKTDILLKFRIKKTQSNLNATPQEKIDAFRNNFSKKTLVLPTAQAKALGDKYIFNPSGNLESGLIDSDNNITGLAGYYYNGDVDQAAAKALKSIANDYPIKVIFQTEASSYEVTPANKDKISAAYKKLGDGSKQSAVFKEIISFTDQDGNIRQDIAPIVLKGQVGTENYDYQSEKRVKAFQTHFSSNPVAMTLDDAKKYASADADKKTGSSNKLIDFLNLSGPLARTTDNQGLLDVYGKVYGLAGQFYQGDANQADAQNMWDIGSRYQVKSFLSYDPQQAPIEITPDNMSTIQAKWDQLAQNGGSAQEILILNNTKDSSAYTPKITLNLKIGDAKDVINVDDRSDSKLIQNFQSHFATEPLQLTNDQAKKFFKDTDFNYSGAIQTTDKHQGLINQAGQVAALAGKLYQNDVNQADAKAFYQVADKYAIKASLKVGDNNPVALDKSDKAATDAWNTLVKTGGDAQEILQVVDQNGQAVKDVQPVTLKVHVAAPAKITNVVPFKGVVTVKVPLAILYNKDGNVVANRMLADQTAWKTDKMVVFSDGRIMYRVATNEYVLAENADFLYVPAAQIIDTTQGVFTISKTYTALRKWDSDGTFTKIPSRILPQGSAWKYDKKAYWYGRNYYRVATNEWVLADDGYNSAN</sequence>
<feature type="chain" id="PRO_5046446815" description="Surface layer protein A domain-containing protein" evidence="1">
    <location>
        <begin position="30"/>
        <end position="802"/>
    </location>
</feature>
<keyword evidence="3" id="KW-1185">Reference proteome</keyword>
<name>A0ABY4P8B6_9LACO</name>
<dbReference type="Proteomes" id="UP000831495">
    <property type="component" value="Chromosome"/>
</dbReference>
<reference evidence="2" key="1">
    <citation type="journal article" date="2022" name="Int. J. Syst. Evol. Microbiol.">
        <title>Apilactobacillus apisilvae sp. nov., Nicolia spurrieriana gen. nov. sp. nov., Bombilactobacillus folatiphilus sp. nov. and Bombilactobacillus thymidiniphilus sp. nov., four new lactic acid bacterial isolates from stingless bees Tetragonula carbonaria and Austroplebeia australis.</title>
        <authorList>
            <person name="Oliphant S.A."/>
            <person name="Watson-Haigh N.S."/>
            <person name="Sumby K.M."/>
            <person name="Gardner J."/>
            <person name="Groom S."/>
            <person name="Jiranek V."/>
        </authorList>
    </citation>
    <scope>NUCLEOTIDE SEQUENCE</scope>
    <source>
        <strain evidence="2">SG4_D2</strain>
    </source>
</reference>
<evidence type="ECO:0000313" key="3">
    <source>
        <dbReference type="Proteomes" id="UP000831495"/>
    </source>
</evidence>
<proteinExistence type="predicted"/>
<evidence type="ECO:0000256" key="1">
    <source>
        <dbReference type="SAM" id="SignalP"/>
    </source>
</evidence>
<dbReference type="RefSeq" id="WP_249514218.1">
    <property type="nucleotide sequence ID" value="NZ_CP093366.1"/>
</dbReference>
<gene>
    <name evidence="2" type="ORF">MOO45_07115</name>
</gene>
<evidence type="ECO:0000313" key="2">
    <source>
        <dbReference type="EMBL" id="UQS81950.1"/>
    </source>
</evidence>
<protein>
    <recommendedName>
        <fullName evidence="4">Surface layer protein A domain-containing protein</fullName>
    </recommendedName>
</protein>
<dbReference type="EMBL" id="CP093366">
    <property type="protein sequence ID" value="UQS81950.1"/>
    <property type="molecule type" value="Genomic_DNA"/>
</dbReference>
<keyword evidence="1" id="KW-0732">Signal</keyword>
<evidence type="ECO:0008006" key="4">
    <source>
        <dbReference type="Google" id="ProtNLM"/>
    </source>
</evidence>
<organism evidence="2 3">
    <name type="scientific">Bombilactobacillus folatiphilus</name>
    <dbReference type="NCBI Taxonomy" id="2923362"/>
    <lineage>
        <taxon>Bacteria</taxon>
        <taxon>Bacillati</taxon>
        <taxon>Bacillota</taxon>
        <taxon>Bacilli</taxon>
        <taxon>Lactobacillales</taxon>
        <taxon>Lactobacillaceae</taxon>
        <taxon>Bombilactobacillus</taxon>
    </lineage>
</organism>
<feature type="signal peptide" evidence="1">
    <location>
        <begin position="1"/>
        <end position="29"/>
    </location>
</feature>
<accession>A0ABY4P8B6</accession>